<gene>
    <name evidence="1" type="ORF">GCM10009744_17450</name>
</gene>
<reference evidence="2" key="1">
    <citation type="journal article" date="2019" name="Int. J. Syst. Evol. Microbiol.">
        <title>The Global Catalogue of Microorganisms (GCM) 10K type strain sequencing project: providing services to taxonomists for standard genome sequencing and annotation.</title>
        <authorList>
            <consortium name="The Broad Institute Genomics Platform"/>
            <consortium name="The Broad Institute Genome Sequencing Center for Infectious Disease"/>
            <person name="Wu L."/>
            <person name="Ma J."/>
        </authorList>
    </citation>
    <scope>NUCLEOTIDE SEQUENCE [LARGE SCALE GENOMIC DNA]</scope>
    <source>
        <strain evidence="2">JCM 14306</strain>
    </source>
</reference>
<comment type="caution">
    <text evidence="1">The sequence shown here is derived from an EMBL/GenBank/DDBJ whole genome shotgun (WGS) entry which is preliminary data.</text>
</comment>
<dbReference type="RefSeq" id="WP_344110446.1">
    <property type="nucleotide sequence ID" value="NZ_BAAANE010000004.1"/>
</dbReference>
<sequence>MQRSKVRVVPSVVTFGGWKGELTIDGDVLTIDSLDGSKHLSIDVKDVKRTSFNSNNGLWVFKLRDGTRVRMQSAGLLLSADRTPAGRAANDQIGELLAKHHVSGFSV</sequence>
<organism evidence="1 2">
    <name type="scientific">Kribbella alba</name>
    <dbReference type="NCBI Taxonomy" id="190197"/>
    <lineage>
        <taxon>Bacteria</taxon>
        <taxon>Bacillati</taxon>
        <taxon>Actinomycetota</taxon>
        <taxon>Actinomycetes</taxon>
        <taxon>Propionibacteriales</taxon>
        <taxon>Kribbellaceae</taxon>
        <taxon>Kribbella</taxon>
    </lineage>
</organism>
<protein>
    <submittedName>
        <fullName evidence="1">Uncharacterized protein</fullName>
    </submittedName>
</protein>
<evidence type="ECO:0000313" key="1">
    <source>
        <dbReference type="EMBL" id="GAA1629927.1"/>
    </source>
</evidence>
<evidence type="ECO:0000313" key="2">
    <source>
        <dbReference type="Proteomes" id="UP001501319"/>
    </source>
</evidence>
<proteinExistence type="predicted"/>
<accession>A0ABP4R3N7</accession>
<keyword evidence="2" id="KW-1185">Reference proteome</keyword>
<dbReference type="EMBL" id="BAAANE010000004">
    <property type="protein sequence ID" value="GAA1629927.1"/>
    <property type="molecule type" value="Genomic_DNA"/>
</dbReference>
<name>A0ABP4R3N7_9ACTN</name>
<dbReference type="Proteomes" id="UP001501319">
    <property type="component" value="Unassembled WGS sequence"/>
</dbReference>